<proteinExistence type="predicted"/>
<dbReference type="Proteomes" id="UP000218334">
    <property type="component" value="Unassembled WGS sequence"/>
</dbReference>
<dbReference type="AlphaFoldDB" id="A0A2H3B7H6"/>
<dbReference type="EMBL" id="KZ293516">
    <property type="protein sequence ID" value="PBK58986.1"/>
    <property type="molecule type" value="Genomic_DNA"/>
</dbReference>
<protein>
    <submittedName>
        <fullName evidence="2">Uncharacterized protein</fullName>
    </submittedName>
</protein>
<dbReference type="STRING" id="1076256.A0A2H3B7H6"/>
<feature type="region of interest" description="Disordered" evidence="1">
    <location>
        <begin position="265"/>
        <end position="291"/>
    </location>
</feature>
<evidence type="ECO:0000256" key="1">
    <source>
        <dbReference type="SAM" id="MobiDB-lite"/>
    </source>
</evidence>
<sequence length="291" mass="33648">MDEIHNKKDAREALQTYIIESRQTQHYHLASKPAWLSKASMMSVDNDRTWRMVETDNENQLEEMVFTLQGIIAKKDLPLVNDIPLRDNYGFLQQNVQLTGLGCQAFKDTADAILEAQLVFERQFPEGMFQKWTPDNTDDNISIDTSNRYLESRRAHPQEEASFKKGVDLKGILAAACAKRNLIHTEDNKVRFFTSSIDEEGERRFDAAEPQIFRPGDIVEIQLSIIAVAMKNGQKKMKLKLRSVALIDEGFTKERERTIHNRSLKEKAEGRERMNDRETQPMRSLKRKVGY</sequence>
<feature type="compositionally biased region" description="Basic and acidic residues" evidence="1">
    <location>
        <begin position="265"/>
        <end position="280"/>
    </location>
</feature>
<organism evidence="2 3">
    <name type="scientific">Armillaria solidipes</name>
    <dbReference type="NCBI Taxonomy" id="1076256"/>
    <lineage>
        <taxon>Eukaryota</taxon>
        <taxon>Fungi</taxon>
        <taxon>Dikarya</taxon>
        <taxon>Basidiomycota</taxon>
        <taxon>Agaricomycotina</taxon>
        <taxon>Agaricomycetes</taxon>
        <taxon>Agaricomycetidae</taxon>
        <taxon>Agaricales</taxon>
        <taxon>Marasmiineae</taxon>
        <taxon>Physalacriaceae</taxon>
        <taxon>Armillaria</taxon>
    </lineage>
</organism>
<keyword evidence="3" id="KW-1185">Reference proteome</keyword>
<accession>A0A2H3B7H6</accession>
<evidence type="ECO:0000313" key="2">
    <source>
        <dbReference type="EMBL" id="PBK58986.1"/>
    </source>
</evidence>
<gene>
    <name evidence="2" type="ORF">ARMSODRAFT_1027794</name>
</gene>
<name>A0A2H3B7H6_9AGAR</name>
<reference evidence="3" key="1">
    <citation type="journal article" date="2017" name="Nat. Ecol. Evol.">
        <title>Genome expansion and lineage-specific genetic innovations in the forest pathogenic fungi Armillaria.</title>
        <authorList>
            <person name="Sipos G."/>
            <person name="Prasanna A.N."/>
            <person name="Walter M.C."/>
            <person name="O'Connor E."/>
            <person name="Balint B."/>
            <person name="Krizsan K."/>
            <person name="Kiss B."/>
            <person name="Hess J."/>
            <person name="Varga T."/>
            <person name="Slot J."/>
            <person name="Riley R."/>
            <person name="Boka B."/>
            <person name="Rigling D."/>
            <person name="Barry K."/>
            <person name="Lee J."/>
            <person name="Mihaltcheva S."/>
            <person name="LaButti K."/>
            <person name="Lipzen A."/>
            <person name="Waldron R."/>
            <person name="Moloney N.M."/>
            <person name="Sperisen C."/>
            <person name="Kredics L."/>
            <person name="Vagvoelgyi C."/>
            <person name="Patrignani A."/>
            <person name="Fitzpatrick D."/>
            <person name="Nagy I."/>
            <person name="Doyle S."/>
            <person name="Anderson J.B."/>
            <person name="Grigoriev I.V."/>
            <person name="Gueldener U."/>
            <person name="Muensterkoetter M."/>
            <person name="Nagy L.G."/>
        </authorList>
    </citation>
    <scope>NUCLEOTIDE SEQUENCE [LARGE SCALE GENOMIC DNA]</scope>
    <source>
        <strain evidence="3">28-4</strain>
    </source>
</reference>
<evidence type="ECO:0000313" key="3">
    <source>
        <dbReference type="Proteomes" id="UP000218334"/>
    </source>
</evidence>